<reference evidence="2 3" key="1">
    <citation type="journal article" date="2011" name="J. Bacteriol.">
        <title>Genome sequence of Chthoniobacter flavus Ellin428, an aerobic heterotrophic soil bacterium.</title>
        <authorList>
            <person name="Kant R."/>
            <person name="van Passel M.W."/>
            <person name="Palva A."/>
            <person name="Lucas S."/>
            <person name="Lapidus A."/>
            <person name="Glavina Del Rio T."/>
            <person name="Dalin E."/>
            <person name="Tice H."/>
            <person name="Bruce D."/>
            <person name="Goodwin L."/>
            <person name="Pitluck S."/>
            <person name="Larimer F.W."/>
            <person name="Land M.L."/>
            <person name="Hauser L."/>
            <person name="Sangwan P."/>
            <person name="de Vos W.M."/>
            <person name="Janssen P.H."/>
            <person name="Smidt H."/>
        </authorList>
    </citation>
    <scope>NUCLEOTIDE SEQUENCE [LARGE SCALE GENOMIC DNA]</scope>
    <source>
        <strain evidence="2 3">Ellin428</strain>
    </source>
</reference>
<dbReference type="RefSeq" id="WP_006981294.1">
    <property type="nucleotide sequence ID" value="NZ_ABVL01000012.1"/>
</dbReference>
<keyword evidence="1" id="KW-0732">Signal</keyword>
<proteinExistence type="predicted"/>
<dbReference type="InParanoid" id="B4D4Y1"/>
<accession>B4D4Y1</accession>
<name>B4D4Y1_9BACT</name>
<feature type="chain" id="PRO_5002802456" evidence="1">
    <location>
        <begin position="26"/>
        <end position="157"/>
    </location>
</feature>
<sequence length="157" mass="16933" precursor="true">MKTRVITTAFATAIFALVATNHATAETPSLEHKLNVTPEIKKAFTGSDSIEIRQITGTAATFQVGGTYRVTGVCKQQNLKHAVLYIGNTAEAGPEAITAAAGSSLFKPLADTRTEFDFTFTVLRPGILHVTIYDSDNHDKNDNAYAGIYLGDVVFKH</sequence>
<evidence type="ECO:0000313" key="3">
    <source>
        <dbReference type="Proteomes" id="UP000005824"/>
    </source>
</evidence>
<feature type="signal peptide" evidence="1">
    <location>
        <begin position="1"/>
        <end position="25"/>
    </location>
</feature>
<dbReference type="AlphaFoldDB" id="B4D4Y1"/>
<organism evidence="2 3">
    <name type="scientific">Chthoniobacter flavus Ellin428</name>
    <dbReference type="NCBI Taxonomy" id="497964"/>
    <lineage>
        <taxon>Bacteria</taxon>
        <taxon>Pseudomonadati</taxon>
        <taxon>Verrucomicrobiota</taxon>
        <taxon>Spartobacteria</taxon>
        <taxon>Chthoniobacterales</taxon>
        <taxon>Chthoniobacteraceae</taxon>
        <taxon>Chthoniobacter</taxon>
    </lineage>
</organism>
<dbReference type="Proteomes" id="UP000005824">
    <property type="component" value="Unassembled WGS sequence"/>
</dbReference>
<comment type="caution">
    <text evidence="2">The sequence shown here is derived from an EMBL/GenBank/DDBJ whole genome shotgun (WGS) entry which is preliminary data.</text>
</comment>
<gene>
    <name evidence="2" type="ORF">CfE428DRAFT_3969</name>
</gene>
<dbReference type="EMBL" id="ABVL01000012">
    <property type="protein sequence ID" value="EDY18584.1"/>
    <property type="molecule type" value="Genomic_DNA"/>
</dbReference>
<keyword evidence="3" id="KW-1185">Reference proteome</keyword>
<protein>
    <submittedName>
        <fullName evidence="2">Uncharacterized protein</fullName>
    </submittedName>
</protein>
<evidence type="ECO:0000256" key="1">
    <source>
        <dbReference type="SAM" id="SignalP"/>
    </source>
</evidence>
<evidence type="ECO:0000313" key="2">
    <source>
        <dbReference type="EMBL" id="EDY18584.1"/>
    </source>
</evidence>